<sequence length="202" mass="22717">MFVQVIQGRVSDAAAARARFDTWMTELAPGATGWLGSTAGVTEDGTLVVLARFESEEAAQQNSDRPDQTAWWEETRPVFTGEPEFHNSSRVDLDLPGDPDQARFVQVMQGRTTDPDRARELMNDDSIDWRGFRPDILGSMSLEHDGDAWTMALYFTSEEEARAGESKEPPPEMQKMMQEMEQLSAGEPSYFDLRDPWLHSPG</sequence>
<evidence type="ECO:0000256" key="1">
    <source>
        <dbReference type="SAM" id="MobiDB-lite"/>
    </source>
</evidence>
<dbReference type="AlphaFoldDB" id="A0A6J4M605"/>
<evidence type="ECO:0000313" key="2">
    <source>
        <dbReference type="EMBL" id="CAA9350853.1"/>
    </source>
</evidence>
<name>A0A6J4M605_9ACTN</name>
<gene>
    <name evidence="2" type="ORF">AVDCRST_MAG34-1747</name>
</gene>
<proteinExistence type="predicted"/>
<accession>A0A6J4M605</accession>
<feature type="region of interest" description="Disordered" evidence="1">
    <location>
        <begin position="159"/>
        <end position="181"/>
    </location>
</feature>
<reference evidence="2" key="1">
    <citation type="submission" date="2020-02" db="EMBL/GenBank/DDBJ databases">
        <authorList>
            <person name="Meier V. D."/>
        </authorList>
    </citation>
    <scope>NUCLEOTIDE SEQUENCE</scope>
    <source>
        <strain evidence="2">AVDCRST_MAG34</strain>
    </source>
</reference>
<dbReference type="EMBL" id="CADCUI010000037">
    <property type="protein sequence ID" value="CAA9350853.1"/>
    <property type="molecule type" value="Genomic_DNA"/>
</dbReference>
<dbReference type="SUPFAM" id="SSF54909">
    <property type="entry name" value="Dimeric alpha+beta barrel"/>
    <property type="match status" value="1"/>
</dbReference>
<feature type="compositionally biased region" description="Basic and acidic residues" evidence="1">
    <location>
        <begin position="159"/>
        <end position="170"/>
    </location>
</feature>
<dbReference type="InterPro" id="IPR011008">
    <property type="entry name" value="Dimeric_a/b-barrel"/>
</dbReference>
<protein>
    <recommendedName>
        <fullName evidence="3">ABM domain-containing protein</fullName>
    </recommendedName>
</protein>
<organism evidence="2">
    <name type="scientific">uncultured Nocardioidaceae bacterium</name>
    <dbReference type="NCBI Taxonomy" id="253824"/>
    <lineage>
        <taxon>Bacteria</taxon>
        <taxon>Bacillati</taxon>
        <taxon>Actinomycetota</taxon>
        <taxon>Actinomycetes</taxon>
        <taxon>Propionibacteriales</taxon>
        <taxon>Nocardioidaceae</taxon>
        <taxon>environmental samples</taxon>
    </lineage>
</organism>
<evidence type="ECO:0008006" key="3">
    <source>
        <dbReference type="Google" id="ProtNLM"/>
    </source>
</evidence>